<organism evidence="5 6">
    <name type="scientific">Centaurea solstitialis</name>
    <name type="common">yellow star-thistle</name>
    <dbReference type="NCBI Taxonomy" id="347529"/>
    <lineage>
        <taxon>Eukaryota</taxon>
        <taxon>Viridiplantae</taxon>
        <taxon>Streptophyta</taxon>
        <taxon>Embryophyta</taxon>
        <taxon>Tracheophyta</taxon>
        <taxon>Spermatophyta</taxon>
        <taxon>Magnoliopsida</taxon>
        <taxon>eudicotyledons</taxon>
        <taxon>Gunneridae</taxon>
        <taxon>Pentapetalae</taxon>
        <taxon>asterids</taxon>
        <taxon>campanulids</taxon>
        <taxon>Asterales</taxon>
        <taxon>Asteraceae</taxon>
        <taxon>Carduoideae</taxon>
        <taxon>Cardueae</taxon>
        <taxon>Centaureinae</taxon>
        <taxon>Centaurea</taxon>
    </lineage>
</organism>
<name>A0AA38WPP8_9ASTR</name>
<evidence type="ECO:0000313" key="6">
    <source>
        <dbReference type="Proteomes" id="UP001172457"/>
    </source>
</evidence>
<gene>
    <name evidence="5" type="ORF">OSB04_010910</name>
</gene>
<accession>A0AA38WPP8</accession>
<dbReference type="Gene3D" id="3.50.50.60">
    <property type="entry name" value="FAD/NAD(P)-binding domain"/>
    <property type="match status" value="1"/>
</dbReference>
<dbReference type="InterPro" id="IPR002938">
    <property type="entry name" value="FAD-bd"/>
</dbReference>
<dbReference type="PANTHER" id="PTHR45934:SF9">
    <property type="entry name" value="FAD_NAD(P)-BINDING OXIDOREDUCTASE FAMILY PROTEIN"/>
    <property type="match status" value="1"/>
</dbReference>
<proteinExistence type="inferred from homology"/>
<keyword evidence="1" id="KW-0560">Oxidoreductase</keyword>
<comment type="caution">
    <text evidence="5">The sequence shown here is derived from an EMBL/GenBank/DDBJ whole genome shotgun (WGS) entry which is preliminary data.</text>
</comment>
<dbReference type="GO" id="GO:0004497">
    <property type="term" value="F:monooxygenase activity"/>
    <property type="evidence" value="ECO:0007669"/>
    <property type="project" value="UniProtKB-KW"/>
</dbReference>
<dbReference type="InterPro" id="IPR044560">
    <property type="entry name" value="MOase"/>
</dbReference>
<dbReference type="EMBL" id="JARYMX010000003">
    <property type="protein sequence ID" value="KAJ9556296.1"/>
    <property type="molecule type" value="Genomic_DNA"/>
</dbReference>
<feature type="domain" description="FAD-binding" evidence="4">
    <location>
        <begin position="47"/>
        <end position="394"/>
    </location>
</feature>
<keyword evidence="6" id="KW-1185">Reference proteome</keyword>
<evidence type="ECO:0000313" key="5">
    <source>
        <dbReference type="EMBL" id="KAJ9556296.1"/>
    </source>
</evidence>
<dbReference type="Pfam" id="PF01494">
    <property type="entry name" value="FAD_binding_3"/>
    <property type="match status" value="1"/>
</dbReference>
<evidence type="ECO:0000256" key="3">
    <source>
        <dbReference type="ARBA" id="ARBA00024018"/>
    </source>
</evidence>
<evidence type="ECO:0000259" key="4">
    <source>
        <dbReference type="Pfam" id="PF01494"/>
    </source>
</evidence>
<comment type="similarity">
    <text evidence="3">Belongs to the 3-hydroxybenzoate 6-hydroxylase family.</text>
</comment>
<dbReference type="SUPFAM" id="SSF51905">
    <property type="entry name" value="FAD/NAD(P)-binding domain"/>
    <property type="match status" value="1"/>
</dbReference>
<evidence type="ECO:0000256" key="2">
    <source>
        <dbReference type="ARBA" id="ARBA00023033"/>
    </source>
</evidence>
<dbReference type="Proteomes" id="UP001172457">
    <property type="component" value="Chromosome 3"/>
</dbReference>
<dbReference type="AlphaFoldDB" id="A0AA38WPP8"/>
<dbReference type="PANTHER" id="PTHR45934">
    <property type="entry name" value="FAD/NAD(P)-BINDING OXIDOREDUCTASE FAMILY PROTEIN"/>
    <property type="match status" value="1"/>
</dbReference>
<sequence length="450" mass="49942">MATFSSSFLSLHPPSLHQQTTYYAQKSLKPKYLTIVSSTVSDIRKEEIVIVGAGIAGLSTAVSLHRLGVRSLVLEQAESLRTGGTSLTLFKNGWKVLDAMGVGDQLRSQYLEIQGYDGYKNRKWKRAALIQLQRRRSKSTKCVFGNSQEVRAVERRTLLETLAKQLPLDSISFSSKLANIEKQQDGQTLLELVDGTRISSKVVIGCDGIRSPVAKWMGFPEPNYVGYCAFRGLGDYPDGQPYESRVNYVYGRGIRAGYVPVSPTKVYWFVCFNSPTPGPKITDPSVLKKLTKELIKKWPSELQNIIDATPDDTIIRTPLVDRWLWPGLSPPVSSGGAVLVGDAWHPMTPNLGQGACCALEDAVVLVQKLVPALEAGPTFVEDALRSYQKERWQRIFPMTVRANVVGAILQLENPVVCAIRDNVLVPKLVRLGPMLEHTNFECEPLLRTRV</sequence>
<keyword evidence="2" id="KW-0503">Monooxygenase</keyword>
<reference evidence="5" key="1">
    <citation type="submission" date="2023-03" db="EMBL/GenBank/DDBJ databases">
        <title>Chromosome-scale reference genome and RAD-based genetic map of yellow starthistle (Centaurea solstitialis) reveal putative structural variation and QTLs associated with invader traits.</title>
        <authorList>
            <person name="Reatini B."/>
            <person name="Cang F.A."/>
            <person name="Jiang Q."/>
            <person name="Mckibben M.T.W."/>
            <person name="Barker M.S."/>
            <person name="Rieseberg L.H."/>
            <person name="Dlugosch K.M."/>
        </authorList>
    </citation>
    <scope>NUCLEOTIDE SEQUENCE</scope>
    <source>
        <strain evidence="5">CAN-66</strain>
        <tissue evidence="5">Leaf</tissue>
    </source>
</reference>
<dbReference type="GO" id="GO:0071949">
    <property type="term" value="F:FAD binding"/>
    <property type="evidence" value="ECO:0007669"/>
    <property type="project" value="InterPro"/>
</dbReference>
<evidence type="ECO:0000256" key="1">
    <source>
        <dbReference type="ARBA" id="ARBA00023002"/>
    </source>
</evidence>
<dbReference type="InterPro" id="IPR036188">
    <property type="entry name" value="FAD/NAD-bd_sf"/>
</dbReference>
<dbReference type="PRINTS" id="PR00420">
    <property type="entry name" value="RNGMNOXGNASE"/>
</dbReference>
<protein>
    <recommendedName>
        <fullName evidence="4">FAD-binding domain-containing protein</fullName>
    </recommendedName>
</protein>